<feature type="signal peptide" evidence="1">
    <location>
        <begin position="1"/>
        <end position="28"/>
    </location>
</feature>
<keyword evidence="3" id="KW-1185">Reference proteome</keyword>
<evidence type="ECO:0000313" key="2">
    <source>
        <dbReference type="EMBL" id="TCV93992.1"/>
    </source>
</evidence>
<sequence length="374" mass="40663">MNFSPLIRRSLIWLPCAAFVGLPAVSFAQDKNANALRDIVSLFDEAVAAGLPRTLGVPVASAGVARKVNLGDLVIETSLEVDVVFPGEAPGTMYAATWQGSPAVVTRSGEHLDISIPGKDGVVVTGFVTGSAEPHTYIGGETEHSSERADPVAQATTGAKVASSMVPSPRYPDDELTFYLFPHDDTRNTDPHDIHAGFVAWWLADLRRVLIGEPVHLLYSGSVRGVTDISYGTRNVLIDWSDAVHAYAQVEGLPYEKHSWRHKYFLITKALPYHGVAGVSWQGGIEGIGSIRGPYPTFAHEFGHMLGATHADADTGFNGWICETNMLDVHSLLRSNCYTYSPANQRTIREIYRNGSSPIPKEHSLSLLRDMPVD</sequence>
<keyword evidence="1" id="KW-0732">Signal</keyword>
<proteinExistence type="predicted"/>
<dbReference type="AlphaFoldDB" id="A0A4R3YNZ7"/>
<reference evidence="2 3" key="1">
    <citation type="submission" date="2019-03" db="EMBL/GenBank/DDBJ databases">
        <title>Above-ground endophytic microbial communities from plants in different locations in the United States.</title>
        <authorList>
            <person name="Frank C."/>
        </authorList>
    </citation>
    <scope>NUCLEOTIDE SEQUENCE [LARGE SCALE GENOMIC DNA]</scope>
    <source>
        <strain evidence="2 3">LP_13_YM</strain>
    </source>
</reference>
<organism evidence="2 3">
    <name type="scientific">Luteibacter rhizovicinus</name>
    <dbReference type="NCBI Taxonomy" id="242606"/>
    <lineage>
        <taxon>Bacteria</taxon>
        <taxon>Pseudomonadati</taxon>
        <taxon>Pseudomonadota</taxon>
        <taxon>Gammaproteobacteria</taxon>
        <taxon>Lysobacterales</taxon>
        <taxon>Rhodanobacteraceae</taxon>
        <taxon>Luteibacter</taxon>
    </lineage>
</organism>
<evidence type="ECO:0000313" key="3">
    <source>
        <dbReference type="Proteomes" id="UP000295645"/>
    </source>
</evidence>
<accession>A0A4R3YNZ7</accession>
<evidence type="ECO:0008006" key="4">
    <source>
        <dbReference type="Google" id="ProtNLM"/>
    </source>
</evidence>
<dbReference type="EMBL" id="SMCS01000004">
    <property type="protein sequence ID" value="TCV93992.1"/>
    <property type="molecule type" value="Genomic_DNA"/>
</dbReference>
<dbReference type="Proteomes" id="UP000295645">
    <property type="component" value="Unassembled WGS sequence"/>
</dbReference>
<dbReference type="SUPFAM" id="SSF55486">
    <property type="entry name" value="Metalloproteases ('zincins'), catalytic domain"/>
    <property type="match status" value="1"/>
</dbReference>
<name>A0A4R3YNZ7_9GAMM</name>
<protein>
    <recommendedName>
        <fullName evidence="4">Reprolysin-like metallo-peptidase family M12B</fullName>
    </recommendedName>
</protein>
<comment type="caution">
    <text evidence="2">The sequence shown here is derived from an EMBL/GenBank/DDBJ whole genome shotgun (WGS) entry which is preliminary data.</text>
</comment>
<evidence type="ECO:0000256" key="1">
    <source>
        <dbReference type="SAM" id="SignalP"/>
    </source>
</evidence>
<feature type="chain" id="PRO_5020266116" description="Reprolysin-like metallo-peptidase family M12B" evidence="1">
    <location>
        <begin position="29"/>
        <end position="374"/>
    </location>
</feature>
<gene>
    <name evidence="2" type="ORF">EC912_104188</name>
</gene>